<dbReference type="AlphaFoldDB" id="A0A1H0EW26"/>
<keyword evidence="5" id="KW-0378">Hydrolase</keyword>
<gene>
    <name evidence="5" type="ORF">SAMN04487900_10482</name>
    <name evidence="4" type="ORF">SAMN04487901_103114</name>
</gene>
<feature type="chain" id="PRO_5041163212" evidence="1">
    <location>
        <begin position="25"/>
        <end position="735"/>
    </location>
</feature>
<dbReference type="NCBIfam" id="TIGR03296">
    <property type="entry name" value="M6dom_TIGR03296"/>
    <property type="match status" value="1"/>
</dbReference>
<dbReference type="Pfam" id="PF13004">
    <property type="entry name" value="BACON"/>
    <property type="match status" value="1"/>
</dbReference>
<dbReference type="GO" id="GO:0006508">
    <property type="term" value="P:proteolysis"/>
    <property type="evidence" value="ECO:0007669"/>
    <property type="project" value="UniProtKB-KW"/>
</dbReference>
<feature type="signal peptide" evidence="1">
    <location>
        <begin position="1"/>
        <end position="24"/>
    </location>
</feature>
<dbReference type="InterPro" id="IPR013783">
    <property type="entry name" value="Ig-like_fold"/>
</dbReference>
<reference evidence="5 6" key="2">
    <citation type="submission" date="2016-10" db="EMBL/GenBank/DDBJ databases">
        <authorList>
            <person name="Varghese N."/>
            <person name="Submissions S."/>
        </authorList>
    </citation>
    <scope>NUCLEOTIDE SEQUENCE</scope>
    <source>
        <strain evidence="5">BP1-145</strain>
        <strain evidence="6">BP1-148</strain>
    </source>
</reference>
<reference evidence="4 7" key="1">
    <citation type="submission" date="2016-10" db="EMBL/GenBank/DDBJ databases">
        <authorList>
            <person name="de Groot N.N."/>
        </authorList>
    </citation>
    <scope>NUCLEOTIDE SEQUENCE [LARGE SCALE GENOMIC DNA]</scope>
    <source>
        <strain evidence="7">BP1-145</strain>
        <strain evidence="4">BP1-148</strain>
    </source>
</reference>
<evidence type="ECO:0000313" key="5">
    <source>
        <dbReference type="EMBL" id="SDN86572.1"/>
    </source>
</evidence>
<dbReference type="RefSeq" id="WP_091815116.1">
    <property type="nucleotide sequence ID" value="NZ_FNCQ01000003.1"/>
</dbReference>
<keyword evidence="4" id="KW-0645">Protease</keyword>
<dbReference type="Proteomes" id="UP000199134">
    <property type="component" value="Unassembled WGS sequence"/>
</dbReference>
<keyword evidence="6" id="KW-1185">Reference proteome</keyword>
<evidence type="ECO:0000313" key="7">
    <source>
        <dbReference type="Proteomes" id="UP000199134"/>
    </source>
</evidence>
<dbReference type="EMBL" id="FNCQ01000003">
    <property type="protein sequence ID" value="SDG37975.1"/>
    <property type="molecule type" value="Genomic_DNA"/>
</dbReference>
<dbReference type="STRING" id="645274.SAMN04487901_103114"/>
<evidence type="ECO:0000313" key="6">
    <source>
        <dbReference type="Proteomes" id="UP000198779"/>
    </source>
</evidence>
<protein>
    <submittedName>
        <fullName evidence="5">M6 family metalloprotease domain-containing protein</fullName>
    </submittedName>
</protein>
<evidence type="ECO:0000259" key="3">
    <source>
        <dbReference type="Pfam" id="PF13004"/>
    </source>
</evidence>
<keyword evidence="5" id="KW-0482">Metalloprotease</keyword>
<dbReference type="Pfam" id="PF05547">
    <property type="entry name" value="Peptidase_M6"/>
    <property type="match status" value="1"/>
</dbReference>
<dbReference type="EMBL" id="FNIW01000004">
    <property type="protein sequence ID" value="SDN86572.1"/>
    <property type="molecule type" value="Genomic_DNA"/>
</dbReference>
<keyword evidence="1" id="KW-0732">Signal</keyword>
<feature type="domain" description="BACON" evidence="3">
    <location>
        <begin position="450"/>
        <end position="511"/>
    </location>
</feature>
<dbReference type="PANTHER" id="PTHR41775:SF1">
    <property type="entry name" value="PEPTIDASE M6-LIKE DOMAIN-CONTAINING PROTEIN"/>
    <property type="match status" value="1"/>
</dbReference>
<accession>A0A1G7TRN6</accession>
<name>A0A1H0EW26_9BACT</name>
<dbReference type="InterPro" id="IPR024361">
    <property type="entry name" value="BACON"/>
</dbReference>
<evidence type="ECO:0000313" key="4">
    <source>
        <dbReference type="EMBL" id="SDG37975.1"/>
    </source>
</evidence>
<sequence>MNIKHFLTLLIVTLLFGMPTGLNAAEQKKANIVCFVKFADETDGTMFVDQPFSYYERMFNGNTEGTQSVYNYFKHSSYGLLDWTTSFFPAPSENSKIMSYTASQPRGFYQEKSSINSDGYDDATAMAARERALIKEIINYLDQNLPENTTVDADNDGMADNLTIILSSCSDISSRYMLWPHRSDLVSANNEFMIHGKKVVGYLMVFDEARQITAPTTLGVICHEMSHSLGTYDLYHVNDKKNPVGIWDLMSDNQNVPQQMTVYTKYRYCKWVDNIPEISTPGTYTLNPVGGSSRENIAYKIKPVGSDEYFVVEYRKKEGYDSSIPASGLIIYRINPKFSGGNVGYNGTTRLDEQYIFRPGGSTTSDGNISQANFSQESGRTSFGGLATEKPFYSDGTTANFAIANISSCGETLSFELLETSKQLILSTANLTLKGQKNSAATLTVASDVNWTIANIPTWLTVTPATGETGTTIINIVANSDNTTGLERQATLTVQATSEETLAKTITVTQENFASDVILFDDFENTENPNGWEISYEGEAGRGWQYTTGSTTGKLTSMTNSGTHAMTLKEAFYEEKHMDAKLTSKEFANGTKLTFYSHCNGGNAKPKVAPVYIIEVSSDGGNTWNTIFDVLKDYPRDEQGNTVKVLTYTKITLDLTPYSSEHMKIRFNCYDTTNEGLQYWWQIDDVEITGAADATGITLSPTTRQSAPIYDLQGRRLSKKPSKGTYVSNGKIYLR</sequence>
<dbReference type="InterPro" id="IPR008757">
    <property type="entry name" value="Peptidase_M6-like_domain"/>
</dbReference>
<dbReference type="GO" id="GO:0008237">
    <property type="term" value="F:metallopeptidase activity"/>
    <property type="evidence" value="ECO:0007669"/>
    <property type="project" value="UniProtKB-KW"/>
</dbReference>
<dbReference type="OrthoDB" id="9813478at2"/>
<accession>A0A1H0EW26</accession>
<organism evidence="5 7">
    <name type="scientific">Prevotella communis</name>
    <dbReference type="NCBI Taxonomy" id="2913614"/>
    <lineage>
        <taxon>Bacteria</taxon>
        <taxon>Pseudomonadati</taxon>
        <taxon>Bacteroidota</taxon>
        <taxon>Bacteroidia</taxon>
        <taxon>Bacteroidales</taxon>
        <taxon>Prevotellaceae</taxon>
        <taxon>Prevotella</taxon>
    </lineage>
</organism>
<evidence type="ECO:0000259" key="2">
    <source>
        <dbReference type="Pfam" id="PF05547"/>
    </source>
</evidence>
<dbReference type="Gene3D" id="2.60.120.200">
    <property type="match status" value="1"/>
</dbReference>
<dbReference type="Gene3D" id="2.60.40.10">
    <property type="entry name" value="Immunoglobulins"/>
    <property type="match status" value="1"/>
</dbReference>
<dbReference type="CDD" id="cd14948">
    <property type="entry name" value="BACON"/>
    <property type="match status" value="1"/>
</dbReference>
<dbReference type="Proteomes" id="UP000198779">
    <property type="component" value="Unassembled WGS sequence"/>
</dbReference>
<feature type="domain" description="Peptidase M6-like" evidence="2">
    <location>
        <begin position="154"/>
        <end position="252"/>
    </location>
</feature>
<dbReference type="PANTHER" id="PTHR41775">
    <property type="entry name" value="SECRETED PROTEIN-RELATED"/>
    <property type="match status" value="1"/>
</dbReference>
<proteinExistence type="predicted"/>
<evidence type="ECO:0000256" key="1">
    <source>
        <dbReference type="SAM" id="SignalP"/>
    </source>
</evidence>